<evidence type="ECO:0000313" key="17">
    <source>
        <dbReference type="EMBL" id="VDK37681.1"/>
    </source>
</evidence>
<dbReference type="GO" id="GO:0007010">
    <property type="term" value="P:cytoskeleton organization"/>
    <property type="evidence" value="ECO:0007669"/>
    <property type="project" value="TreeGrafter"/>
</dbReference>
<evidence type="ECO:0000256" key="4">
    <source>
        <dbReference type="ARBA" id="ARBA00022443"/>
    </source>
</evidence>
<dbReference type="Gene3D" id="1.20.1270.60">
    <property type="entry name" value="Arfaptin homology (AH) domain/BAR domain"/>
    <property type="match status" value="1"/>
</dbReference>
<dbReference type="EMBL" id="UYRS01018560">
    <property type="protein sequence ID" value="VDK37681.1"/>
    <property type="molecule type" value="Genomic_DNA"/>
</dbReference>
<feature type="compositionally biased region" description="Polar residues" evidence="14">
    <location>
        <begin position="344"/>
        <end position="368"/>
    </location>
</feature>
<gene>
    <name evidence="17" type="ORF">TASK_LOCUS6993</name>
</gene>
<dbReference type="GO" id="GO:0005543">
    <property type="term" value="F:phospholipid binding"/>
    <property type="evidence" value="ECO:0007669"/>
    <property type="project" value="TreeGrafter"/>
</dbReference>
<dbReference type="InterPro" id="IPR027267">
    <property type="entry name" value="AH/BAR_dom_sf"/>
</dbReference>
<feature type="domain" description="SH3" evidence="15">
    <location>
        <begin position="534"/>
        <end position="592"/>
    </location>
</feature>
<dbReference type="CDD" id="cd11843">
    <property type="entry name" value="SH3_PACSIN"/>
    <property type="match status" value="1"/>
</dbReference>
<dbReference type="PANTHER" id="PTHR23065">
    <property type="entry name" value="PROLINE-SERINE-THREONINE PHOSPHATASE INTERACTING PROTEIN 1"/>
    <property type="match status" value="1"/>
</dbReference>
<feature type="region of interest" description="Disordered" evidence="14">
    <location>
        <begin position="437"/>
        <end position="506"/>
    </location>
</feature>
<keyword evidence="9" id="KW-0472">Membrane</keyword>
<keyword evidence="7" id="KW-0597">Phosphoprotein</keyword>
<dbReference type="SMART" id="SM00055">
    <property type="entry name" value="FCH"/>
    <property type="match status" value="1"/>
</dbReference>
<dbReference type="Pfam" id="PF00611">
    <property type="entry name" value="FCH"/>
    <property type="match status" value="1"/>
</dbReference>
<dbReference type="OrthoDB" id="10255128at2759"/>
<evidence type="ECO:0000256" key="7">
    <source>
        <dbReference type="ARBA" id="ARBA00022553"/>
    </source>
</evidence>
<sequence length="592" mass="65708">MQPTESDGDNGTTASFWEPHQYSRTVKRAENANKLCSELALMIQERADIEKAYAANLRKFAARLEMFTRTGLEYGTGMNILSGLAKEAEDSAALHSDIAAGLINPVQLGIKNWQKENFHKSSISTTIKEVKTFESEFENAQKNWYKHYKCVNRCKKEYFHACKAVRSLQVQVQNAKNEPFGTPEQLRKLEEKLRKAAMEEEKTRKSYENALSSLSDVTPRYIDEMTQVFNKAQSFERERIIHFKQQALQMQEVLDVSTKPNLAQIFVDLKDTIAKVDADADLKKWSLTHGVDMPPNFPVFQEYSPEMCALGKKGKSALADGNSGGVTLTSVKTITSPDRGGPTDVTTDTRSNVSTSSPVHTTDYGSNNYDHGSEGVAARGSNLWTGLKVFSQTWRLKLKSNGSTPEVRSTNLDELSESPKSSDLLTSDIDQADASEEHLIEPTTAESCCYLEVEGPPNSTKPKRSPSSIQSVEEQDGGPKKAEDEAADNKDEDSRELVTDGYTSSVNGTATAMMSATQHTENIPPYPDFVDDGRPGVPIRALYDYVGVEADELSFNSGDLFEKLEDEDEQGWCKGRKDGRVGLYPANYVEVV</sequence>
<dbReference type="FunFam" id="2.30.30.40:FF:000014">
    <property type="entry name" value="Kinase C and casein kinase substrate in neurons protein"/>
    <property type="match status" value="1"/>
</dbReference>
<accession>A0A0R3W985</accession>
<evidence type="ECO:0000259" key="15">
    <source>
        <dbReference type="PROSITE" id="PS50002"/>
    </source>
</evidence>
<comment type="subunit">
    <text evidence="11">Homodimer. May form heterooligomers with other PACSINs. Interacts (via SH3 domain) with DNM1, SYNJ1 and WASL. Interacts with TRPV4.</text>
</comment>
<dbReference type="SUPFAM" id="SSF50044">
    <property type="entry name" value="SH3-domain"/>
    <property type="match status" value="1"/>
</dbReference>
<evidence type="ECO:0000313" key="18">
    <source>
        <dbReference type="Proteomes" id="UP000282613"/>
    </source>
</evidence>
<evidence type="ECO:0000256" key="8">
    <source>
        <dbReference type="ARBA" id="ARBA00023054"/>
    </source>
</evidence>
<dbReference type="GO" id="GO:0097320">
    <property type="term" value="P:plasma membrane tubulation"/>
    <property type="evidence" value="ECO:0007669"/>
    <property type="project" value="TreeGrafter"/>
</dbReference>
<feature type="region of interest" description="Disordered" evidence="14">
    <location>
        <begin position="400"/>
        <end position="425"/>
    </location>
</feature>
<dbReference type="FunFam" id="1.20.1270.60:FF:000009">
    <property type="entry name" value="Protein kinase C and casein kinase substrate in neurons 2"/>
    <property type="match status" value="1"/>
</dbReference>
<evidence type="ECO:0000313" key="19">
    <source>
        <dbReference type="WBParaSite" id="TASK_0000699201-mRNA-1"/>
    </source>
</evidence>
<evidence type="ECO:0000259" key="16">
    <source>
        <dbReference type="PROSITE" id="PS51741"/>
    </source>
</evidence>
<evidence type="ECO:0000256" key="11">
    <source>
        <dbReference type="ARBA" id="ARBA00064966"/>
    </source>
</evidence>
<dbReference type="SUPFAM" id="SSF103657">
    <property type="entry name" value="BAR/IMD domain-like"/>
    <property type="match status" value="1"/>
</dbReference>
<dbReference type="PANTHER" id="PTHR23065:SF11">
    <property type="entry name" value="SYNDAPIN, ISOFORM C"/>
    <property type="match status" value="1"/>
</dbReference>
<evidence type="ECO:0000256" key="12">
    <source>
        <dbReference type="PROSITE-ProRule" id="PRU00192"/>
    </source>
</evidence>
<evidence type="ECO:0000256" key="3">
    <source>
        <dbReference type="ARBA" id="ARBA00004496"/>
    </source>
</evidence>
<evidence type="ECO:0000256" key="1">
    <source>
        <dbReference type="ARBA" id="ARBA00004184"/>
    </source>
</evidence>
<dbReference type="Proteomes" id="UP000282613">
    <property type="component" value="Unassembled WGS sequence"/>
</dbReference>
<evidence type="ECO:0000256" key="13">
    <source>
        <dbReference type="PROSITE-ProRule" id="PRU01077"/>
    </source>
</evidence>
<evidence type="ECO:0000256" key="5">
    <source>
        <dbReference type="ARBA" id="ARBA00022475"/>
    </source>
</evidence>
<comment type="function">
    <text evidence="10">Plays a role in endocytosis and regulates internalization of plasma membrane proteins. Overexpression impairs internalization of SLC2A1/GLUT1 and TRPV4 and increases the levels of SLC2A1/GLUT1 and TRPV4 at the cell membrane. Inhibits the TRPV4 calcium channel activity.</text>
</comment>
<dbReference type="PROSITE" id="PS50002">
    <property type="entry name" value="SH3"/>
    <property type="match status" value="1"/>
</dbReference>
<keyword evidence="5" id="KW-1003">Cell membrane</keyword>
<organism evidence="19">
    <name type="scientific">Taenia asiatica</name>
    <name type="common">Asian tapeworm</name>
    <dbReference type="NCBI Taxonomy" id="60517"/>
    <lineage>
        <taxon>Eukaryota</taxon>
        <taxon>Metazoa</taxon>
        <taxon>Spiralia</taxon>
        <taxon>Lophotrochozoa</taxon>
        <taxon>Platyhelminthes</taxon>
        <taxon>Cestoda</taxon>
        <taxon>Eucestoda</taxon>
        <taxon>Cyclophyllidea</taxon>
        <taxon>Taeniidae</taxon>
        <taxon>Taenia</taxon>
    </lineage>
</organism>
<feature type="domain" description="F-BAR" evidence="16">
    <location>
        <begin position="10"/>
        <end position="281"/>
    </location>
</feature>
<dbReference type="PRINTS" id="PR00452">
    <property type="entry name" value="SH3DOMAIN"/>
</dbReference>
<evidence type="ECO:0000256" key="14">
    <source>
        <dbReference type="SAM" id="MobiDB-lite"/>
    </source>
</evidence>
<evidence type="ECO:0000256" key="10">
    <source>
        <dbReference type="ARBA" id="ARBA00055545"/>
    </source>
</evidence>
<dbReference type="InterPro" id="IPR001060">
    <property type="entry name" value="FCH_dom"/>
</dbReference>
<name>A0A0R3W985_TAEAS</name>
<keyword evidence="4 12" id="KW-0728">SH3 domain</keyword>
<dbReference type="SMART" id="SM00326">
    <property type="entry name" value="SH3"/>
    <property type="match status" value="1"/>
</dbReference>
<dbReference type="GO" id="GO:0005886">
    <property type="term" value="C:plasma membrane"/>
    <property type="evidence" value="ECO:0007669"/>
    <property type="project" value="UniProtKB-SubCell"/>
</dbReference>
<dbReference type="Pfam" id="PF14604">
    <property type="entry name" value="SH3_9"/>
    <property type="match status" value="1"/>
</dbReference>
<dbReference type="PROSITE" id="PS51741">
    <property type="entry name" value="F_BAR"/>
    <property type="match status" value="1"/>
</dbReference>
<keyword evidence="6" id="KW-0963">Cytoplasm</keyword>
<dbReference type="InterPro" id="IPR031160">
    <property type="entry name" value="F_BAR_dom"/>
</dbReference>
<dbReference type="GO" id="GO:0030100">
    <property type="term" value="P:regulation of endocytosis"/>
    <property type="evidence" value="ECO:0007669"/>
    <property type="project" value="TreeGrafter"/>
</dbReference>
<dbReference type="STRING" id="60517.A0A0R3W985"/>
<evidence type="ECO:0000256" key="2">
    <source>
        <dbReference type="ARBA" id="ARBA00004236"/>
    </source>
</evidence>
<feature type="region of interest" description="Disordered" evidence="14">
    <location>
        <begin position="329"/>
        <end position="368"/>
    </location>
</feature>
<evidence type="ECO:0000256" key="6">
    <source>
        <dbReference type="ARBA" id="ARBA00022490"/>
    </source>
</evidence>
<dbReference type="GO" id="GO:0005768">
    <property type="term" value="C:endosome"/>
    <property type="evidence" value="ECO:0007669"/>
    <property type="project" value="TreeGrafter"/>
</dbReference>
<dbReference type="WBParaSite" id="TASK_0000699201-mRNA-1">
    <property type="protein sequence ID" value="TASK_0000699201-mRNA-1"/>
    <property type="gene ID" value="TASK_0000699201"/>
</dbReference>
<reference evidence="19" key="1">
    <citation type="submission" date="2017-02" db="UniProtKB">
        <authorList>
            <consortium name="WormBaseParasite"/>
        </authorList>
    </citation>
    <scope>IDENTIFICATION</scope>
</reference>
<proteinExistence type="predicted"/>
<keyword evidence="8 13" id="KW-0175">Coiled coil</keyword>
<dbReference type="Gene3D" id="2.30.30.40">
    <property type="entry name" value="SH3 Domains"/>
    <property type="match status" value="1"/>
</dbReference>
<dbReference type="InterPro" id="IPR036028">
    <property type="entry name" value="SH3-like_dom_sf"/>
</dbReference>
<keyword evidence="18" id="KW-1185">Reference proteome</keyword>
<feature type="compositionally biased region" description="Polar residues" evidence="14">
    <location>
        <begin position="457"/>
        <end position="472"/>
    </location>
</feature>
<protein>
    <submittedName>
        <fullName evidence="19">F-BAR domain-containing protein</fullName>
    </submittedName>
</protein>
<feature type="compositionally biased region" description="Basic and acidic residues" evidence="14">
    <location>
        <begin position="477"/>
        <end position="498"/>
    </location>
</feature>
<evidence type="ECO:0000256" key="9">
    <source>
        <dbReference type="ARBA" id="ARBA00023136"/>
    </source>
</evidence>
<dbReference type="AlphaFoldDB" id="A0A0R3W985"/>
<comment type="subcellular location">
    <subcellularLocation>
        <location evidence="2">Cell membrane</location>
    </subcellularLocation>
    <subcellularLocation>
        <location evidence="3">Cytoplasm</location>
    </subcellularLocation>
    <subcellularLocation>
        <location evidence="1">Endomembrane system</location>
        <topology evidence="1">Peripheral membrane protein</topology>
    </subcellularLocation>
</comment>
<dbReference type="InterPro" id="IPR001452">
    <property type="entry name" value="SH3_domain"/>
</dbReference>
<reference evidence="17 18" key="2">
    <citation type="submission" date="2018-11" db="EMBL/GenBank/DDBJ databases">
        <authorList>
            <consortium name="Pathogen Informatics"/>
        </authorList>
    </citation>
    <scope>NUCLEOTIDE SEQUENCE [LARGE SCALE GENOMIC DNA]</scope>
</reference>